<organism evidence="2 3">
    <name type="scientific">Cyclocybe aegerita</name>
    <name type="common">Black poplar mushroom</name>
    <name type="synonym">Agrocybe aegerita</name>
    <dbReference type="NCBI Taxonomy" id="1973307"/>
    <lineage>
        <taxon>Eukaryota</taxon>
        <taxon>Fungi</taxon>
        <taxon>Dikarya</taxon>
        <taxon>Basidiomycota</taxon>
        <taxon>Agaricomycotina</taxon>
        <taxon>Agaricomycetes</taxon>
        <taxon>Agaricomycetidae</taxon>
        <taxon>Agaricales</taxon>
        <taxon>Agaricineae</taxon>
        <taxon>Bolbitiaceae</taxon>
        <taxon>Cyclocybe</taxon>
    </lineage>
</organism>
<feature type="region of interest" description="Disordered" evidence="1">
    <location>
        <begin position="297"/>
        <end position="458"/>
    </location>
</feature>
<gene>
    <name evidence="2" type="ORF">AAE3_LOCUS10942</name>
</gene>
<feature type="compositionally biased region" description="Pro residues" evidence="1">
    <location>
        <begin position="307"/>
        <end position="324"/>
    </location>
</feature>
<dbReference type="AlphaFoldDB" id="A0A8S0XYL9"/>
<keyword evidence="3" id="KW-1185">Reference proteome</keyword>
<sequence>MLAAEVTRSPLHRALIVSSTEGPQVSAASRSLEDRCCESLRPVLFLFLAQNIYHLHYHCLHSESLAYSLIATMFDKLTSFLTLACILSTGLAAPIPQATTTTSKENFQPFTGNLGGDAAPSVVRGDDGFTVQGKGTFTDLASALAASCDVLKAQCTNAANSADGRAPGLTLAQCDQQDVECRAAIAGVSDPDASPPFVEEAAKDNSPKSLRGRNIRRAPAGGNVQPFSGALGRQPPAVTASGQRFQVAGSQSFADLASALAASCALQLQNCLNAKVPTAQCNAQATQCRAAASAAAKNPRSLGARQVPPPPPPAIPPPPPPAPRPRSEEALERRQVTPPPPQRIPPPRPRPRSENALETRQVPPPQNPPPPPPPVNRPRDAEAFEKRQGQPGGRPGGNNNNNTPPPQGDNGNGRINNNNQPPPPVDNDVPPPNDNGLPPPTTNNQPPPNGNRQPRDIYSKLKFKFKFTSLALQYFEN</sequence>
<feature type="compositionally biased region" description="Pro residues" evidence="1">
    <location>
        <begin position="362"/>
        <end position="376"/>
    </location>
</feature>
<evidence type="ECO:0000256" key="1">
    <source>
        <dbReference type="SAM" id="MobiDB-lite"/>
    </source>
</evidence>
<feature type="compositionally biased region" description="Basic and acidic residues" evidence="1">
    <location>
        <begin position="377"/>
        <end position="388"/>
    </location>
</feature>
<protein>
    <submittedName>
        <fullName evidence="2">Uncharacterized protein</fullName>
    </submittedName>
</protein>
<feature type="compositionally biased region" description="Basic and acidic residues" evidence="1">
    <location>
        <begin position="325"/>
        <end position="335"/>
    </location>
</feature>
<feature type="compositionally biased region" description="Low complexity" evidence="1">
    <location>
        <begin position="397"/>
        <end position="419"/>
    </location>
</feature>
<name>A0A8S0XYL9_CYCAE</name>
<proteinExistence type="predicted"/>
<reference evidence="2 3" key="1">
    <citation type="submission" date="2020-01" db="EMBL/GenBank/DDBJ databases">
        <authorList>
            <person name="Gupta K D."/>
        </authorList>
    </citation>
    <scope>NUCLEOTIDE SEQUENCE [LARGE SCALE GENOMIC DNA]</scope>
</reference>
<dbReference type="Proteomes" id="UP000467700">
    <property type="component" value="Unassembled WGS sequence"/>
</dbReference>
<feature type="region of interest" description="Disordered" evidence="1">
    <location>
        <begin position="192"/>
        <end position="237"/>
    </location>
</feature>
<comment type="caution">
    <text evidence="2">The sequence shown here is derived from an EMBL/GenBank/DDBJ whole genome shotgun (WGS) entry which is preliminary data.</text>
</comment>
<dbReference type="EMBL" id="CACVBS010000069">
    <property type="protein sequence ID" value="CAA7268731.1"/>
    <property type="molecule type" value="Genomic_DNA"/>
</dbReference>
<dbReference type="OrthoDB" id="2153847at2759"/>
<evidence type="ECO:0000313" key="3">
    <source>
        <dbReference type="Proteomes" id="UP000467700"/>
    </source>
</evidence>
<evidence type="ECO:0000313" key="2">
    <source>
        <dbReference type="EMBL" id="CAA7268731.1"/>
    </source>
</evidence>
<feature type="compositionally biased region" description="Pro residues" evidence="1">
    <location>
        <begin position="337"/>
        <end position="348"/>
    </location>
</feature>
<feature type="compositionally biased region" description="Pro residues" evidence="1">
    <location>
        <begin position="420"/>
        <end position="449"/>
    </location>
</feature>
<accession>A0A8S0XYL9</accession>